<protein>
    <recommendedName>
        <fullName evidence="4">Type 4 fimbrial biogenesis protein PilX N-terminal domain-containing protein</fullName>
    </recommendedName>
</protein>
<accession>A0A292YHP0</accession>
<keyword evidence="1" id="KW-0472">Membrane</keyword>
<dbReference type="Proteomes" id="UP000217785">
    <property type="component" value="Unassembled WGS sequence"/>
</dbReference>
<keyword evidence="1" id="KW-1133">Transmembrane helix</keyword>
<gene>
    <name evidence="2" type="ORF">EFBL_0105</name>
</gene>
<evidence type="ECO:0008006" key="4">
    <source>
        <dbReference type="Google" id="ProtNLM"/>
    </source>
</evidence>
<proteinExistence type="predicted"/>
<keyword evidence="1" id="KW-0812">Transmembrane</keyword>
<dbReference type="RefSeq" id="WP_096180182.1">
    <property type="nucleotide sequence ID" value="NZ_BDUF01000003.1"/>
</dbReference>
<name>A0A292YHP0_9BACL</name>
<dbReference type="EMBL" id="BDUF01000003">
    <property type="protein sequence ID" value="GAX88496.1"/>
    <property type="molecule type" value="Genomic_DNA"/>
</dbReference>
<comment type="caution">
    <text evidence="2">The sequence shown here is derived from an EMBL/GenBank/DDBJ whole genome shotgun (WGS) entry which is preliminary data.</text>
</comment>
<evidence type="ECO:0000313" key="3">
    <source>
        <dbReference type="Proteomes" id="UP000217785"/>
    </source>
</evidence>
<organism evidence="2 3">
    <name type="scientific">Effusibacillus lacus</name>
    <dbReference type="NCBI Taxonomy" id="1348429"/>
    <lineage>
        <taxon>Bacteria</taxon>
        <taxon>Bacillati</taxon>
        <taxon>Bacillota</taxon>
        <taxon>Bacilli</taxon>
        <taxon>Bacillales</taxon>
        <taxon>Alicyclobacillaceae</taxon>
        <taxon>Effusibacillus</taxon>
    </lineage>
</organism>
<keyword evidence="3" id="KW-1185">Reference proteome</keyword>
<sequence>MPHTRQSRESGYTLVLVLMVSLILMTLLAAVSTRVVSEAKSTESQGARKQAYYLAEEGAELVLSKLHQTAETSGYPDNQAELNSLLSSLNLPISVAEPAGTIDITNARFLSNGTVEFTAVGTIPASNKVQQIVVTVDMFTLPAVFQYSMASEGDVDFKGNPNVTMIGNIYLGGTTNLKNGFKIENGRIELGKDSNLNEKDLDDYPVTKRDSNLSFPSYTQLKSTLQGRSDAAEIQTQSISLSTLLTTNKDVFLLNGEKWEYDNKKDKWELKSNEVTLKLDTWTDKKLFIATTGDLTIEVDEDFDDKQFRIFFYAPNGTLKIDKKNVLKLKGGISGSTVEINGGKGNSNVVIEFDRDLFSEIGIEDMPGISTPNPEVISRRIR</sequence>
<dbReference type="AlphaFoldDB" id="A0A292YHP0"/>
<evidence type="ECO:0000256" key="1">
    <source>
        <dbReference type="SAM" id="Phobius"/>
    </source>
</evidence>
<reference evidence="3" key="1">
    <citation type="submission" date="2017-07" db="EMBL/GenBank/DDBJ databases">
        <title>Draft genome sequence of Effusibacillus lacus strain skLN1.</title>
        <authorList>
            <person name="Watanabe M."/>
            <person name="Kojima H."/>
            <person name="Fukui M."/>
        </authorList>
    </citation>
    <scope>NUCLEOTIDE SEQUENCE [LARGE SCALE GENOMIC DNA]</scope>
    <source>
        <strain evidence="3">skLN1</strain>
    </source>
</reference>
<feature type="transmembrane region" description="Helical" evidence="1">
    <location>
        <begin position="12"/>
        <end position="31"/>
    </location>
</feature>
<evidence type="ECO:0000313" key="2">
    <source>
        <dbReference type="EMBL" id="GAX88496.1"/>
    </source>
</evidence>